<dbReference type="EMBL" id="SWFM01000001">
    <property type="protein sequence ID" value="TKD71819.1"/>
    <property type="molecule type" value="Genomic_DNA"/>
</dbReference>
<keyword evidence="2" id="KW-0472">Membrane</keyword>
<sequence length="233" mass="27280">MESIGYVGGLLLLRKYRLGIISLFFCFLMVGLAGCQFGSSTEEKMYDHLEETVALEDQFREQQKPLAKAEKKEQDIYNEIVALSMDEFDKIEKLSKEAEEYTDKRLEYLKKEKESIDEAYKEFEEIKDLEDDLEGKVKEDANTLIDKMDKRYNAYKKLHSEYKAGVKEDKELYSSLQDKELTLEQLQNQIKAINEQYSKVAEQKDAFNKYTSEFNDAKKAFYKSAELDVNYGE</sequence>
<organism evidence="3 4">
    <name type="scientific">Guptibacillus hwajinpoensis</name>
    <dbReference type="NCBI Taxonomy" id="208199"/>
    <lineage>
        <taxon>Bacteria</taxon>
        <taxon>Bacillati</taxon>
        <taxon>Bacillota</taxon>
        <taxon>Bacilli</taxon>
        <taxon>Bacillales</taxon>
        <taxon>Guptibacillaceae</taxon>
        <taxon>Guptibacillus</taxon>
    </lineage>
</organism>
<accession>A0A4U1MK34</accession>
<evidence type="ECO:0000256" key="1">
    <source>
        <dbReference type="SAM" id="Coils"/>
    </source>
</evidence>
<dbReference type="OrthoDB" id="2576511at2"/>
<dbReference type="Pfam" id="PF10368">
    <property type="entry name" value="YkyA"/>
    <property type="match status" value="1"/>
</dbReference>
<evidence type="ECO:0008006" key="5">
    <source>
        <dbReference type="Google" id="ProtNLM"/>
    </source>
</evidence>
<evidence type="ECO:0000256" key="2">
    <source>
        <dbReference type="SAM" id="Phobius"/>
    </source>
</evidence>
<keyword evidence="2" id="KW-1133">Transmembrane helix</keyword>
<feature type="coiled-coil region" evidence="1">
    <location>
        <begin position="91"/>
        <end position="136"/>
    </location>
</feature>
<feature type="transmembrane region" description="Helical" evidence="2">
    <location>
        <begin position="16"/>
        <end position="35"/>
    </location>
</feature>
<dbReference type="SUPFAM" id="SSF140423">
    <property type="entry name" value="MW0975(SA0943)-like"/>
    <property type="match status" value="1"/>
</dbReference>
<reference evidence="3 4" key="1">
    <citation type="submission" date="2019-04" db="EMBL/GenBank/DDBJ databases">
        <title>Genome sequence of Bacillus hwajinpoensis strain Y2.</title>
        <authorList>
            <person name="Fair J.L."/>
            <person name="Maclea K.S."/>
        </authorList>
    </citation>
    <scope>NUCLEOTIDE SEQUENCE [LARGE SCALE GENOMIC DNA]</scope>
    <source>
        <strain evidence="3 4">Y2</strain>
    </source>
</reference>
<evidence type="ECO:0000313" key="4">
    <source>
        <dbReference type="Proteomes" id="UP000310541"/>
    </source>
</evidence>
<name>A0A4U1MK34_9BACL</name>
<proteinExistence type="predicted"/>
<evidence type="ECO:0000313" key="3">
    <source>
        <dbReference type="EMBL" id="TKD71819.1"/>
    </source>
</evidence>
<protein>
    <recommendedName>
        <fullName evidence="5">YkyA family protein</fullName>
    </recommendedName>
</protein>
<gene>
    <name evidence="3" type="ORF">FBF83_03180</name>
</gene>
<keyword evidence="2" id="KW-0812">Transmembrane</keyword>
<dbReference type="Proteomes" id="UP000310541">
    <property type="component" value="Unassembled WGS sequence"/>
</dbReference>
<dbReference type="Gene3D" id="1.20.120.570">
    <property type="entry name" value="YkyA-like"/>
    <property type="match status" value="1"/>
</dbReference>
<dbReference type="InterPro" id="IPR019454">
    <property type="entry name" value="Lipoprot_YkyA-like"/>
</dbReference>
<feature type="coiled-coil region" evidence="1">
    <location>
        <begin position="169"/>
        <end position="203"/>
    </location>
</feature>
<dbReference type="AlphaFoldDB" id="A0A4U1MK34"/>
<dbReference type="InterPro" id="IPR036785">
    <property type="entry name" value="YkyA-like_sf"/>
</dbReference>
<keyword evidence="1" id="KW-0175">Coiled coil</keyword>
<dbReference type="RefSeq" id="WP_136945674.1">
    <property type="nucleotide sequence ID" value="NZ_SWFM01000001.1"/>
</dbReference>
<comment type="caution">
    <text evidence="3">The sequence shown here is derived from an EMBL/GenBank/DDBJ whole genome shotgun (WGS) entry which is preliminary data.</text>
</comment>